<sequence>MANCEEEEHIFAAAQHILKALWANKHLGDDAKRTIAELECHLSAVFPTIERDEAVHAEVEERLKSAERKVMQWKANPSSIWDSGPTKPCEYLQAVNEIQSVMEILGGLSMNNISKRRELTRRAQCALQIAMSRLEEELYHIIVQHKQSFEPQYMSFRSHMVDAASNESFASVEDEIVDKASSDVTATELVQHTIDLVDPQVIPDIKAIACAMFASNYEKEFRETFIGIRKQALDEYLSSLKFEKVSIEDLMKLDWENLNSQIKIWLRAVEIFVRLYLASEKRFCGQILGEFDSVSSFCFAEISEASILCLLNFGEAVAMGPHRPEKLFRLLDMYEVVLDILPDIDELYSEETGFFIRLELHGLSMSLRDSAMVTLTEFEDLILSDASIQCFPQGGIHHLTRYVMNYISTLTVYSGILDCILKDQPVDGQSASPEIDSGQNSNDVSSSVLSPLAHRLRSLISALESNLTEKSKLYKDGSLGYIFLVNNIHYMVQKVKDSELRLLFGDEWIRKHNGKFMKHAMSYERATWSSIISILKDDGKANAKEKCKRFCNAFEEVYKSQTQWHIPNPQLREDLQISTSQNLVHAYRTFLGNSRDIGDKYIKYTPDDLGKMILDLFVGSPRSLNNSRRG</sequence>
<dbReference type="PANTHER" id="PTHR12542">
    <property type="entry name" value="EXOCYST COMPLEX PROTEIN EXO70"/>
    <property type="match status" value="1"/>
</dbReference>
<evidence type="ECO:0000313" key="6">
    <source>
        <dbReference type="EMBL" id="KAJ8752717.1"/>
    </source>
</evidence>
<dbReference type="GO" id="GO:0000145">
    <property type="term" value="C:exocyst"/>
    <property type="evidence" value="ECO:0007669"/>
    <property type="project" value="InterPro"/>
</dbReference>
<dbReference type="InterPro" id="IPR004140">
    <property type="entry name" value="Exo70"/>
</dbReference>
<dbReference type="GO" id="GO:0015031">
    <property type="term" value="P:protein transport"/>
    <property type="evidence" value="ECO:0007669"/>
    <property type="project" value="UniProtKB-KW"/>
</dbReference>
<protein>
    <recommendedName>
        <fullName evidence="3">Exocyst subunit Exo70 family protein</fullName>
    </recommendedName>
</protein>
<dbReference type="GO" id="GO:0005546">
    <property type="term" value="F:phosphatidylinositol-4,5-bisphosphate binding"/>
    <property type="evidence" value="ECO:0007669"/>
    <property type="project" value="InterPro"/>
</dbReference>
<gene>
    <name evidence="6" type="ORF">K2173_007027</name>
</gene>
<dbReference type="SUPFAM" id="SSF74788">
    <property type="entry name" value="Cullin repeat-like"/>
    <property type="match status" value="1"/>
</dbReference>
<dbReference type="EMBL" id="JAIWQS010000010">
    <property type="protein sequence ID" value="KAJ8752717.1"/>
    <property type="molecule type" value="Genomic_DNA"/>
</dbReference>
<feature type="domain" description="Exocyst complex subunit Exo70 C-terminal" evidence="5">
    <location>
        <begin position="264"/>
        <end position="615"/>
    </location>
</feature>
<dbReference type="PANTHER" id="PTHR12542:SF92">
    <property type="entry name" value="EXOCYST COMPLEX COMPONENT EXO70E2"/>
    <property type="match status" value="1"/>
</dbReference>
<evidence type="ECO:0000256" key="2">
    <source>
        <dbReference type="ARBA" id="ARBA00022448"/>
    </source>
</evidence>
<evidence type="ECO:0000259" key="5">
    <source>
        <dbReference type="Pfam" id="PF03081"/>
    </source>
</evidence>
<keyword evidence="2 3" id="KW-0813">Transport</keyword>
<dbReference type="AlphaFoldDB" id="A0AAV8SKD7"/>
<evidence type="ECO:0000313" key="7">
    <source>
        <dbReference type="Proteomes" id="UP001159364"/>
    </source>
</evidence>
<keyword evidence="7" id="KW-1185">Reference proteome</keyword>
<accession>A0AAV8SKD7</accession>
<keyword evidence="3" id="KW-0653">Protein transport</keyword>
<proteinExistence type="inferred from homology"/>
<dbReference type="Pfam" id="PF20669">
    <property type="entry name" value="Exo70_N"/>
    <property type="match status" value="1"/>
</dbReference>
<keyword evidence="3" id="KW-0268">Exocytosis</keyword>
<comment type="similarity">
    <text evidence="1 3">Belongs to the EXO70 family.</text>
</comment>
<evidence type="ECO:0000256" key="3">
    <source>
        <dbReference type="RuleBase" id="RU365026"/>
    </source>
</evidence>
<name>A0AAV8SKD7_9ROSI</name>
<dbReference type="Pfam" id="PF03081">
    <property type="entry name" value="Exo70_C"/>
    <property type="match status" value="1"/>
</dbReference>
<dbReference type="Proteomes" id="UP001159364">
    <property type="component" value="Linkage Group LG10"/>
</dbReference>
<reference evidence="6 7" key="1">
    <citation type="submission" date="2021-09" db="EMBL/GenBank/DDBJ databases">
        <title>Genomic insights and catalytic innovation underlie evolution of tropane alkaloids biosynthesis.</title>
        <authorList>
            <person name="Wang Y.-J."/>
            <person name="Tian T."/>
            <person name="Huang J.-P."/>
            <person name="Huang S.-X."/>
        </authorList>
    </citation>
    <scope>NUCLEOTIDE SEQUENCE [LARGE SCALE GENOMIC DNA]</scope>
    <source>
        <strain evidence="6">KIB-2018</strain>
        <tissue evidence="6">Leaf</tissue>
    </source>
</reference>
<comment type="caution">
    <text evidence="6">The sequence shown here is derived from an EMBL/GenBank/DDBJ whole genome shotgun (WGS) entry which is preliminary data.</text>
</comment>
<keyword evidence="4" id="KW-0175">Coiled coil</keyword>
<evidence type="ECO:0000256" key="1">
    <source>
        <dbReference type="ARBA" id="ARBA00006756"/>
    </source>
</evidence>
<comment type="function">
    <text evidence="3">Component of the exocyst complex.</text>
</comment>
<dbReference type="InterPro" id="IPR016159">
    <property type="entry name" value="Cullin_repeat-like_dom_sf"/>
</dbReference>
<feature type="coiled-coil region" evidence="4">
    <location>
        <begin position="49"/>
        <end position="76"/>
    </location>
</feature>
<dbReference type="InterPro" id="IPR046364">
    <property type="entry name" value="Exo70_C"/>
</dbReference>
<dbReference type="GO" id="GO:0006887">
    <property type="term" value="P:exocytosis"/>
    <property type="evidence" value="ECO:0007669"/>
    <property type="project" value="UniProtKB-KW"/>
</dbReference>
<organism evidence="6 7">
    <name type="scientific">Erythroxylum novogranatense</name>
    <dbReference type="NCBI Taxonomy" id="1862640"/>
    <lineage>
        <taxon>Eukaryota</taxon>
        <taxon>Viridiplantae</taxon>
        <taxon>Streptophyta</taxon>
        <taxon>Embryophyta</taxon>
        <taxon>Tracheophyta</taxon>
        <taxon>Spermatophyta</taxon>
        <taxon>Magnoliopsida</taxon>
        <taxon>eudicotyledons</taxon>
        <taxon>Gunneridae</taxon>
        <taxon>Pentapetalae</taxon>
        <taxon>rosids</taxon>
        <taxon>fabids</taxon>
        <taxon>Malpighiales</taxon>
        <taxon>Erythroxylaceae</taxon>
        <taxon>Erythroxylum</taxon>
    </lineage>
</organism>
<dbReference type="Gene3D" id="1.20.1280.170">
    <property type="entry name" value="Exocyst complex component Exo70"/>
    <property type="match status" value="1"/>
</dbReference>
<evidence type="ECO:0000256" key="4">
    <source>
        <dbReference type="SAM" id="Coils"/>
    </source>
</evidence>